<organism evidence="1 2">
    <name type="scientific">Triparma retinervis</name>
    <dbReference type="NCBI Taxonomy" id="2557542"/>
    <lineage>
        <taxon>Eukaryota</taxon>
        <taxon>Sar</taxon>
        <taxon>Stramenopiles</taxon>
        <taxon>Ochrophyta</taxon>
        <taxon>Bolidophyceae</taxon>
        <taxon>Parmales</taxon>
        <taxon>Triparmaceae</taxon>
        <taxon>Triparma</taxon>
    </lineage>
</organism>
<protein>
    <submittedName>
        <fullName evidence="1">Uncharacterized protein</fullName>
    </submittedName>
</protein>
<name>A0A9W7FVI4_9STRA</name>
<dbReference type="Proteomes" id="UP001165082">
    <property type="component" value="Unassembled WGS sequence"/>
</dbReference>
<gene>
    <name evidence="1" type="ORF">TrRE_jg8995</name>
</gene>
<comment type="caution">
    <text evidence="1">The sequence shown here is derived from an EMBL/GenBank/DDBJ whole genome shotgun (WGS) entry which is preliminary data.</text>
</comment>
<dbReference type="EMBL" id="BRXZ01008028">
    <property type="protein sequence ID" value="GMI20009.1"/>
    <property type="molecule type" value="Genomic_DNA"/>
</dbReference>
<reference evidence="1" key="1">
    <citation type="submission" date="2022-07" db="EMBL/GenBank/DDBJ databases">
        <title>Genome analysis of Parmales, a sister group of diatoms, reveals the evolutionary specialization of diatoms from phago-mixotrophs to photoautotrophs.</title>
        <authorList>
            <person name="Ban H."/>
            <person name="Sato S."/>
            <person name="Yoshikawa S."/>
            <person name="Kazumasa Y."/>
            <person name="Nakamura Y."/>
            <person name="Ichinomiya M."/>
            <person name="Saitoh K."/>
            <person name="Sato N."/>
            <person name="Blanc-Mathieu R."/>
            <person name="Endo H."/>
            <person name="Kuwata A."/>
            <person name="Ogata H."/>
        </authorList>
    </citation>
    <scope>NUCLEOTIDE SEQUENCE</scope>
</reference>
<sequence length="101" mass="11705">MKIVNAILEKLDDIHVKLMLNSTETSWEKHGEIAIKMLLSADEDGEMVEEDILYVEDYQHNKRYSEMNSRAKDIADNVREYVLTRKRGESGETASLTDEEK</sequence>
<dbReference type="AlphaFoldDB" id="A0A9W7FVI4"/>
<evidence type="ECO:0000313" key="1">
    <source>
        <dbReference type="EMBL" id="GMI20009.1"/>
    </source>
</evidence>
<keyword evidence="2" id="KW-1185">Reference proteome</keyword>
<proteinExistence type="predicted"/>
<dbReference type="OrthoDB" id="10321851at2759"/>
<evidence type="ECO:0000313" key="2">
    <source>
        <dbReference type="Proteomes" id="UP001165082"/>
    </source>
</evidence>
<accession>A0A9W7FVI4</accession>